<name>A0A918BAZ0_9ACTN</name>
<evidence type="ECO:0000313" key="2">
    <source>
        <dbReference type="Proteomes" id="UP000620156"/>
    </source>
</evidence>
<proteinExistence type="predicted"/>
<comment type="caution">
    <text evidence="1">The sequence shown here is derived from an EMBL/GenBank/DDBJ whole genome shotgun (WGS) entry which is preliminary data.</text>
</comment>
<dbReference type="InterPro" id="IPR016024">
    <property type="entry name" value="ARM-type_fold"/>
</dbReference>
<keyword evidence="2" id="KW-1185">Reference proteome</keyword>
<gene>
    <name evidence="1" type="ORF">GCM10010145_19980</name>
</gene>
<reference evidence="1" key="1">
    <citation type="journal article" date="2014" name="Int. J. Syst. Evol. Microbiol.">
        <title>Complete genome sequence of Corynebacterium casei LMG S-19264T (=DSM 44701T), isolated from a smear-ripened cheese.</title>
        <authorList>
            <consortium name="US DOE Joint Genome Institute (JGI-PGF)"/>
            <person name="Walter F."/>
            <person name="Albersmeier A."/>
            <person name="Kalinowski J."/>
            <person name="Ruckert C."/>
        </authorList>
    </citation>
    <scope>NUCLEOTIDE SEQUENCE</scope>
    <source>
        <strain evidence="1">JCM 3131</strain>
    </source>
</reference>
<evidence type="ECO:0000313" key="1">
    <source>
        <dbReference type="EMBL" id="GGQ50866.1"/>
    </source>
</evidence>
<evidence type="ECO:0008006" key="3">
    <source>
        <dbReference type="Google" id="ProtNLM"/>
    </source>
</evidence>
<reference evidence="1" key="2">
    <citation type="submission" date="2020-09" db="EMBL/GenBank/DDBJ databases">
        <authorList>
            <person name="Sun Q."/>
            <person name="Ohkuma M."/>
        </authorList>
    </citation>
    <scope>NUCLEOTIDE SEQUENCE</scope>
    <source>
        <strain evidence="1">JCM 3131</strain>
    </source>
</reference>
<dbReference type="RefSeq" id="WP_229820919.1">
    <property type="nucleotide sequence ID" value="NZ_BMQK01000003.1"/>
</dbReference>
<dbReference type="EMBL" id="BMQK01000003">
    <property type="protein sequence ID" value="GGQ50866.1"/>
    <property type="molecule type" value="Genomic_DNA"/>
</dbReference>
<dbReference type="Proteomes" id="UP000620156">
    <property type="component" value="Unassembled WGS sequence"/>
</dbReference>
<organism evidence="1 2">
    <name type="scientific">Streptomyces ruber</name>
    <dbReference type="NCBI Taxonomy" id="83378"/>
    <lineage>
        <taxon>Bacteria</taxon>
        <taxon>Bacillati</taxon>
        <taxon>Actinomycetota</taxon>
        <taxon>Actinomycetes</taxon>
        <taxon>Kitasatosporales</taxon>
        <taxon>Streptomycetaceae</taxon>
        <taxon>Streptomyces</taxon>
    </lineage>
</organism>
<dbReference type="AlphaFoldDB" id="A0A918BAZ0"/>
<dbReference type="SUPFAM" id="SSF48371">
    <property type="entry name" value="ARM repeat"/>
    <property type="match status" value="1"/>
</dbReference>
<protein>
    <recommendedName>
        <fullName evidence="3">AbaA</fullName>
    </recommendedName>
</protein>
<accession>A0A918BAZ0</accession>
<sequence>MATPLTTLDDVPWHEIKDSSGSAAAIPDLLTAIASDDLATARDALRRLRERICQYGFVVEQATAATVPFLWELARRPEVTCRPQIIQLLSCVVAARQWEDMAAAYPKLLHYTDDYVGWEQEARAAVRAHRDLLPCLLGDPDPEVVRAAEELATALAA</sequence>